<keyword evidence="1" id="KW-0175">Coiled coil</keyword>
<evidence type="ECO:0000313" key="3">
    <source>
        <dbReference type="EMBL" id="SHN16483.1"/>
    </source>
</evidence>
<sequence length="458" mass="51556">MSEIKELKEKIDIKISQDRLTATIIIKDIDQLEELTEEEVEKILVEYKITYGILPWNQMEWKQKLQDEYEFIIAEGLKPKNGKNGRLIVKQSTENAVSEDEKTNFRDVGKIPMVDENDVLAQLIPPTDGEPGIDVLNQPLKQKRGKAFKCRAGENVTFNEDDLTFFATLSGQLSVGDQSINVYPLYEVRSDLSLETGNIEFNGSVTIRGNIPTGYRVKAKGDVAVYGIVEASFIEAGGNVLIREGIAGMEKAVVTAGEDIEVGYINQAEVYAGNNLKVRKSIMHSTCVAQGDILCPNGSIIGGNCSAGKIIEVKTIGNVANSKTELAFGVSKKVVDRVTYLQNTNKELKDNKRKLKMLGDQLQQKKDAVGELLTKERIMLLKQRNMYEKTIEQLQAVEEELKELQYEIGNFQDMKLIVKNIAYENVELIFGKYKRVLHQEHKYFQAYLEEKEVTITSL</sequence>
<evidence type="ECO:0000259" key="2">
    <source>
        <dbReference type="Pfam" id="PF20250"/>
    </source>
</evidence>
<name>A0A1M7PHT1_9BACI</name>
<dbReference type="RefSeq" id="WP_244535170.1">
    <property type="nucleotide sequence ID" value="NZ_FRCZ01000004.1"/>
</dbReference>
<dbReference type="InterPro" id="IPR046866">
    <property type="entry name" value="FapA_N"/>
</dbReference>
<dbReference type="EMBL" id="FRCZ01000004">
    <property type="protein sequence ID" value="SHN16483.1"/>
    <property type="molecule type" value="Genomic_DNA"/>
</dbReference>
<feature type="domain" description="Flagellar Assembly Protein A N-terminal region" evidence="2">
    <location>
        <begin position="11"/>
        <end position="176"/>
    </location>
</feature>
<dbReference type="InterPro" id="IPR005646">
    <property type="entry name" value="FapA"/>
</dbReference>
<dbReference type="Pfam" id="PF03961">
    <property type="entry name" value="FapA"/>
    <property type="match status" value="1"/>
</dbReference>
<dbReference type="Pfam" id="PF20250">
    <property type="entry name" value="FapA_N"/>
    <property type="match status" value="1"/>
</dbReference>
<dbReference type="STRING" id="1027249.SAMN05216179_2203"/>
<keyword evidence="4" id="KW-1185">Reference proteome</keyword>
<protein>
    <recommendedName>
        <fullName evidence="2">Flagellar Assembly Protein A N-terminal region domain-containing protein</fullName>
    </recommendedName>
</protein>
<gene>
    <name evidence="3" type="ORF">SAMN05216179_2203</name>
</gene>
<feature type="coiled-coil region" evidence="1">
    <location>
        <begin position="341"/>
        <end position="414"/>
    </location>
</feature>
<reference evidence="3 4" key="1">
    <citation type="submission" date="2016-11" db="EMBL/GenBank/DDBJ databases">
        <authorList>
            <person name="Jaros S."/>
            <person name="Januszkiewicz K."/>
            <person name="Wedrychowicz H."/>
        </authorList>
    </citation>
    <scope>NUCLEOTIDE SEQUENCE [LARGE SCALE GENOMIC DNA]</scope>
    <source>
        <strain evidence="3 4">CGMCC 1.10681</strain>
    </source>
</reference>
<dbReference type="Proteomes" id="UP000184184">
    <property type="component" value="Unassembled WGS sequence"/>
</dbReference>
<evidence type="ECO:0000313" key="4">
    <source>
        <dbReference type="Proteomes" id="UP000184184"/>
    </source>
</evidence>
<dbReference type="InterPro" id="IPR046865">
    <property type="entry name" value="FapA_b_solenoid"/>
</dbReference>
<dbReference type="PANTHER" id="PTHR38032">
    <property type="entry name" value="POLYMERASE-RELATED"/>
    <property type="match status" value="1"/>
</dbReference>
<dbReference type="PANTHER" id="PTHR38032:SF1">
    <property type="entry name" value="RNA-BINDING PROTEIN KHPB N-TERMINAL DOMAIN-CONTAINING PROTEIN"/>
    <property type="match status" value="1"/>
</dbReference>
<dbReference type="AlphaFoldDB" id="A0A1M7PHT1"/>
<accession>A0A1M7PHT1</accession>
<proteinExistence type="predicted"/>
<evidence type="ECO:0000256" key="1">
    <source>
        <dbReference type="SAM" id="Coils"/>
    </source>
</evidence>
<organism evidence="3 4">
    <name type="scientific">Gracilibacillus kekensis</name>
    <dbReference type="NCBI Taxonomy" id="1027249"/>
    <lineage>
        <taxon>Bacteria</taxon>
        <taxon>Bacillati</taxon>
        <taxon>Bacillota</taxon>
        <taxon>Bacilli</taxon>
        <taxon>Bacillales</taxon>
        <taxon>Bacillaceae</taxon>
        <taxon>Gracilibacillus</taxon>
    </lineage>
</organism>